<comment type="caution">
    <text evidence="2">The sequence shown here is derived from an EMBL/GenBank/DDBJ whole genome shotgun (WGS) entry which is preliminary data.</text>
</comment>
<proteinExistence type="predicted"/>
<dbReference type="PANTHER" id="PTHR34658:SF2">
    <property type="entry name" value="OS01G0151800 PROTEIN"/>
    <property type="match status" value="1"/>
</dbReference>
<sequence length="110" mass="12008">MSRWLSNFIRSWPLLISAVTWVTVMTLTVAVASLSPEVAFVTALSSPEKCKNKNDGSLVRVKLPLEEAPCFPVHLFTKSHIDVIVPPIFAALTVAASACVVRAVGLWDHH</sequence>
<evidence type="ECO:0008006" key="4">
    <source>
        <dbReference type="Google" id="ProtNLM"/>
    </source>
</evidence>
<organism evidence="2 3">
    <name type="scientific">Mucuna pruriens</name>
    <name type="common">Velvet bean</name>
    <name type="synonym">Dolichos pruriens</name>
    <dbReference type="NCBI Taxonomy" id="157652"/>
    <lineage>
        <taxon>Eukaryota</taxon>
        <taxon>Viridiplantae</taxon>
        <taxon>Streptophyta</taxon>
        <taxon>Embryophyta</taxon>
        <taxon>Tracheophyta</taxon>
        <taxon>Spermatophyta</taxon>
        <taxon>Magnoliopsida</taxon>
        <taxon>eudicotyledons</taxon>
        <taxon>Gunneridae</taxon>
        <taxon>Pentapetalae</taxon>
        <taxon>rosids</taxon>
        <taxon>fabids</taxon>
        <taxon>Fabales</taxon>
        <taxon>Fabaceae</taxon>
        <taxon>Papilionoideae</taxon>
        <taxon>50 kb inversion clade</taxon>
        <taxon>NPAAA clade</taxon>
        <taxon>indigoferoid/millettioid clade</taxon>
        <taxon>Phaseoleae</taxon>
        <taxon>Mucuna</taxon>
    </lineage>
</organism>
<dbReference type="OrthoDB" id="1921102at2759"/>
<dbReference type="EMBL" id="QJKJ01001498">
    <property type="protein sequence ID" value="RDY07303.1"/>
    <property type="molecule type" value="Genomic_DNA"/>
</dbReference>
<feature type="transmembrane region" description="Helical" evidence="1">
    <location>
        <begin position="84"/>
        <end position="107"/>
    </location>
</feature>
<dbReference type="Proteomes" id="UP000257109">
    <property type="component" value="Unassembled WGS sequence"/>
</dbReference>
<feature type="non-terminal residue" evidence="2">
    <location>
        <position position="1"/>
    </location>
</feature>
<keyword evidence="1" id="KW-0472">Membrane</keyword>
<dbReference type="PANTHER" id="PTHR34658">
    <property type="entry name" value="OS01G0151800 PROTEIN"/>
    <property type="match status" value="1"/>
</dbReference>
<dbReference type="AlphaFoldDB" id="A0A371HX28"/>
<keyword evidence="1" id="KW-1133">Transmembrane helix</keyword>
<evidence type="ECO:0000313" key="2">
    <source>
        <dbReference type="EMBL" id="RDY07303.1"/>
    </source>
</evidence>
<keyword evidence="1" id="KW-0812">Transmembrane</keyword>
<keyword evidence="3" id="KW-1185">Reference proteome</keyword>
<accession>A0A371HX28</accession>
<evidence type="ECO:0000313" key="3">
    <source>
        <dbReference type="Proteomes" id="UP000257109"/>
    </source>
</evidence>
<protein>
    <recommendedName>
        <fullName evidence="4">Transmembrane protein</fullName>
    </recommendedName>
</protein>
<evidence type="ECO:0000256" key="1">
    <source>
        <dbReference type="SAM" id="Phobius"/>
    </source>
</evidence>
<name>A0A371HX28_MUCPR</name>
<feature type="transmembrane region" description="Helical" evidence="1">
    <location>
        <begin position="12"/>
        <end position="34"/>
    </location>
</feature>
<dbReference type="STRING" id="157652.A0A371HX28"/>
<reference evidence="2" key="1">
    <citation type="submission" date="2018-05" db="EMBL/GenBank/DDBJ databases">
        <title>Draft genome of Mucuna pruriens seed.</title>
        <authorList>
            <person name="Nnadi N.E."/>
            <person name="Vos R."/>
            <person name="Hasami M.H."/>
            <person name="Devisetty U.K."/>
            <person name="Aguiy J.C."/>
        </authorList>
    </citation>
    <scope>NUCLEOTIDE SEQUENCE [LARGE SCALE GENOMIC DNA]</scope>
    <source>
        <strain evidence="2">JCA_2017</strain>
    </source>
</reference>
<gene>
    <name evidence="2" type="ORF">CR513_08595</name>
</gene>